<accession>A0A6J4J020</accession>
<evidence type="ECO:0000256" key="1">
    <source>
        <dbReference type="SAM" id="MobiDB-lite"/>
    </source>
</evidence>
<protein>
    <submittedName>
        <fullName evidence="2">Uncharacterized protein</fullName>
    </submittedName>
</protein>
<feature type="region of interest" description="Disordered" evidence="1">
    <location>
        <begin position="1"/>
        <end position="62"/>
    </location>
</feature>
<reference evidence="2" key="1">
    <citation type="submission" date="2020-02" db="EMBL/GenBank/DDBJ databases">
        <authorList>
            <person name="Meier V. D."/>
        </authorList>
    </citation>
    <scope>NUCLEOTIDE SEQUENCE</scope>
    <source>
        <strain evidence="2">AVDCRST_MAG50</strain>
    </source>
</reference>
<feature type="non-terminal residue" evidence="2">
    <location>
        <position position="62"/>
    </location>
</feature>
<gene>
    <name evidence="2" type="ORF">AVDCRST_MAG50-3051</name>
</gene>
<organism evidence="2">
    <name type="scientific">uncultured Acidimicrobiales bacterium</name>
    <dbReference type="NCBI Taxonomy" id="310071"/>
    <lineage>
        <taxon>Bacteria</taxon>
        <taxon>Bacillati</taxon>
        <taxon>Actinomycetota</taxon>
        <taxon>Acidimicrobiia</taxon>
        <taxon>Acidimicrobiales</taxon>
        <taxon>environmental samples</taxon>
    </lineage>
</organism>
<dbReference type="AlphaFoldDB" id="A0A6J4J020"/>
<feature type="compositionally biased region" description="Basic residues" evidence="1">
    <location>
        <begin position="53"/>
        <end position="62"/>
    </location>
</feature>
<feature type="non-terminal residue" evidence="2">
    <location>
        <position position="1"/>
    </location>
</feature>
<evidence type="ECO:0000313" key="2">
    <source>
        <dbReference type="EMBL" id="CAA9264031.1"/>
    </source>
</evidence>
<name>A0A6J4J020_9ACTN</name>
<feature type="compositionally biased region" description="Basic residues" evidence="1">
    <location>
        <begin position="29"/>
        <end position="42"/>
    </location>
</feature>
<proteinExistence type="predicted"/>
<dbReference type="EMBL" id="CADCTF010000142">
    <property type="protein sequence ID" value="CAA9264031.1"/>
    <property type="molecule type" value="Genomic_DNA"/>
</dbReference>
<feature type="compositionally biased region" description="Low complexity" evidence="1">
    <location>
        <begin position="9"/>
        <end position="28"/>
    </location>
</feature>
<sequence length="62" mass="6670">AKQLRAGRSRGGPSRSGRPLGVGLGVRRSTGRLRPRPTRRGGTHAVGLGLGVRRQRGRFSRL</sequence>